<dbReference type="RefSeq" id="XP_013897432.1">
    <property type="nucleotide sequence ID" value="XM_014041978.1"/>
</dbReference>
<name>A0A0D2JG37_9CHLO</name>
<dbReference type="Proteomes" id="UP000054498">
    <property type="component" value="Unassembled WGS sequence"/>
</dbReference>
<dbReference type="EMBL" id="KK102194">
    <property type="protein sequence ID" value="KIY98412.1"/>
    <property type="molecule type" value="Genomic_DNA"/>
</dbReference>
<gene>
    <name evidence="2" type="ORF">MNEG_9553</name>
</gene>
<dbReference type="GeneID" id="25742428"/>
<evidence type="ECO:0000313" key="2">
    <source>
        <dbReference type="EMBL" id="KIY98412.1"/>
    </source>
</evidence>
<reference evidence="2 3" key="1">
    <citation type="journal article" date="2013" name="BMC Genomics">
        <title>Reconstruction of the lipid metabolism for the microalga Monoraphidium neglectum from its genome sequence reveals characteristics suitable for biofuel production.</title>
        <authorList>
            <person name="Bogen C."/>
            <person name="Al-Dilaimi A."/>
            <person name="Albersmeier A."/>
            <person name="Wichmann J."/>
            <person name="Grundmann M."/>
            <person name="Rupp O."/>
            <person name="Lauersen K.J."/>
            <person name="Blifernez-Klassen O."/>
            <person name="Kalinowski J."/>
            <person name="Goesmann A."/>
            <person name="Mussgnug J.H."/>
            <person name="Kruse O."/>
        </authorList>
    </citation>
    <scope>NUCLEOTIDE SEQUENCE [LARGE SCALE GENOMIC DNA]</scope>
    <source>
        <strain evidence="2 3">SAG 48.87</strain>
    </source>
</reference>
<keyword evidence="3" id="KW-1185">Reference proteome</keyword>
<sequence length="101" mass="11835">MKKQAENLRYIMEAPKLEISPDERVTIPLLNNQDSWRRDARKGQYSKKSGGAAEPKQGSYWDRVDWDIKVPGVPDKWYYRVLWVALIAGVTVYFNWSALHH</sequence>
<dbReference type="PANTHER" id="PTHR36761">
    <property type="entry name" value="ORF03 PROTEIN"/>
    <property type="match status" value="1"/>
</dbReference>
<dbReference type="AlphaFoldDB" id="A0A0D2JG37"/>
<dbReference type="KEGG" id="mng:MNEG_9553"/>
<dbReference type="OrthoDB" id="2019920at2759"/>
<organism evidence="2 3">
    <name type="scientific">Monoraphidium neglectum</name>
    <dbReference type="NCBI Taxonomy" id="145388"/>
    <lineage>
        <taxon>Eukaryota</taxon>
        <taxon>Viridiplantae</taxon>
        <taxon>Chlorophyta</taxon>
        <taxon>core chlorophytes</taxon>
        <taxon>Chlorophyceae</taxon>
        <taxon>CS clade</taxon>
        <taxon>Sphaeropleales</taxon>
        <taxon>Selenastraceae</taxon>
        <taxon>Monoraphidium</taxon>
    </lineage>
</organism>
<feature type="transmembrane region" description="Helical" evidence="1">
    <location>
        <begin position="77"/>
        <end position="96"/>
    </location>
</feature>
<keyword evidence="1" id="KW-0472">Membrane</keyword>
<keyword evidence="1" id="KW-0812">Transmembrane</keyword>
<evidence type="ECO:0000313" key="3">
    <source>
        <dbReference type="Proteomes" id="UP000054498"/>
    </source>
</evidence>
<keyword evidence="1" id="KW-1133">Transmembrane helix</keyword>
<accession>A0A0D2JG37</accession>
<protein>
    <submittedName>
        <fullName evidence="2">Uncharacterized protein</fullName>
    </submittedName>
</protein>
<dbReference type="PANTHER" id="PTHR36761:SF2">
    <property type="entry name" value="ORF03 PROTEIN"/>
    <property type="match status" value="1"/>
</dbReference>
<evidence type="ECO:0000256" key="1">
    <source>
        <dbReference type="SAM" id="Phobius"/>
    </source>
</evidence>
<proteinExistence type="predicted"/>